<name>A0A852T821_9BACI</name>
<protein>
    <submittedName>
        <fullName evidence="1">Uncharacterized protein</fullName>
    </submittedName>
</protein>
<reference evidence="2" key="2">
    <citation type="submission" date="2020-08" db="EMBL/GenBank/DDBJ databases">
        <title>The Agave Microbiome: Exploring the role of microbial communities in plant adaptations to desert environments.</title>
        <authorList>
            <person name="Partida-Martinez L.P."/>
        </authorList>
    </citation>
    <scope>NUCLEOTIDE SEQUENCE [LARGE SCALE GENOMIC DNA]</scope>
    <source>
        <strain evidence="2">AT2.8</strain>
    </source>
</reference>
<comment type="caution">
    <text evidence="1">The sequence shown here is derived from an EMBL/GenBank/DDBJ whole genome shotgun (WGS) entry which is preliminary data.</text>
</comment>
<evidence type="ECO:0000313" key="2">
    <source>
        <dbReference type="Proteomes" id="UP000548423"/>
    </source>
</evidence>
<gene>
    <name evidence="1" type="ORF">F4694_000333</name>
</gene>
<accession>A0A852T821</accession>
<organism evidence="1 2">
    <name type="scientific">Neobacillus niacini</name>
    <dbReference type="NCBI Taxonomy" id="86668"/>
    <lineage>
        <taxon>Bacteria</taxon>
        <taxon>Bacillati</taxon>
        <taxon>Bacillota</taxon>
        <taxon>Bacilli</taxon>
        <taxon>Bacillales</taxon>
        <taxon>Bacillaceae</taxon>
        <taxon>Neobacillus</taxon>
    </lineage>
</organism>
<dbReference type="EMBL" id="JACCBX010000001">
    <property type="protein sequence ID" value="NYE03614.1"/>
    <property type="molecule type" value="Genomic_DNA"/>
</dbReference>
<evidence type="ECO:0000313" key="1">
    <source>
        <dbReference type="EMBL" id="NYE03614.1"/>
    </source>
</evidence>
<sequence length="29" mass="3514">MKLEIKELYEMLKFCQLSFRLLDVIAIII</sequence>
<reference evidence="2" key="1">
    <citation type="submission" date="2020-07" db="EMBL/GenBank/DDBJ databases">
        <authorList>
            <person name="Partida-Martinez L."/>
            <person name="Huntemann M."/>
            <person name="Clum A."/>
            <person name="Wang J."/>
            <person name="Palaniappan K."/>
            <person name="Ritter S."/>
            <person name="Chen I.-M."/>
            <person name="Stamatis D."/>
            <person name="Reddy T."/>
            <person name="O'Malley R."/>
            <person name="Daum C."/>
            <person name="Shapiro N."/>
            <person name="Ivanova N."/>
            <person name="Kyrpides N."/>
            <person name="Woyke T."/>
        </authorList>
    </citation>
    <scope>NUCLEOTIDE SEQUENCE [LARGE SCALE GENOMIC DNA]</scope>
    <source>
        <strain evidence="2">AT2.8</strain>
    </source>
</reference>
<proteinExistence type="predicted"/>
<dbReference type="Proteomes" id="UP000548423">
    <property type="component" value="Unassembled WGS sequence"/>
</dbReference>
<dbReference type="AlphaFoldDB" id="A0A852T821"/>